<protein>
    <submittedName>
        <fullName evidence="1">Uncharacterized protein</fullName>
    </submittedName>
</protein>
<proteinExistence type="predicted"/>
<dbReference type="AlphaFoldDB" id="D3L864"/>
<sequence>MSFLLLAVDAGGLKVAAVCPTDLASPLATEKELFAEASQWSALPTVEGIRKEKAAKQAKTINALTSLLTFLV</sequence>
<dbReference type="Proteomes" id="UP000003075">
    <property type="component" value="Unassembled WGS sequence"/>
</dbReference>
<accession>D3L864</accession>
<dbReference type="EMBL" id="ACSE01000008">
    <property type="protein sequence ID" value="EFD88903.1"/>
    <property type="molecule type" value="Genomic_DNA"/>
</dbReference>
<name>D3L864_OENOE</name>
<evidence type="ECO:0000313" key="2">
    <source>
        <dbReference type="Proteomes" id="UP000003075"/>
    </source>
</evidence>
<reference evidence="1 2" key="1">
    <citation type="journal article" date="2010" name="Appl. Microbiol. Biotechnol.">
        <title>Genotypic diversity in Oenococcus oeni by high-density microarray comparative genome hybridization and whole genome sequencing.</title>
        <authorList>
            <person name="Borneman A.R."/>
            <person name="Bartowsky E.J."/>
            <person name="McCarthy J."/>
            <person name="Chambers P.J."/>
        </authorList>
    </citation>
    <scope>NUCLEOTIDE SEQUENCE [LARGE SCALE GENOMIC DNA]</scope>
    <source>
        <strain evidence="1 2">AWRIB429</strain>
    </source>
</reference>
<comment type="caution">
    <text evidence="1">The sequence shown here is derived from an EMBL/GenBank/DDBJ whole genome shotgun (WGS) entry which is preliminary data.</text>
</comment>
<gene>
    <name evidence="1" type="ORF">AWRIB429_0544</name>
</gene>
<evidence type="ECO:0000313" key="1">
    <source>
        <dbReference type="EMBL" id="EFD88903.1"/>
    </source>
</evidence>
<organism evidence="1 2">
    <name type="scientific">Oenococcus oeni AWRIB429</name>
    <dbReference type="NCBI Taxonomy" id="655225"/>
    <lineage>
        <taxon>Bacteria</taxon>
        <taxon>Bacillati</taxon>
        <taxon>Bacillota</taxon>
        <taxon>Bacilli</taxon>
        <taxon>Lactobacillales</taxon>
        <taxon>Lactobacillaceae</taxon>
        <taxon>Oenococcus</taxon>
    </lineage>
</organism>